<keyword evidence="3" id="KW-1015">Disulfide bond</keyword>
<dbReference type="Pfam" id="PF19077">
    <property type="entry name" value="Big_13"/>
    <property type="match status" value="1"/>
</dbReference>
<dbReference type="SMART" id="SM00560">
    <property type="entry name" value="LamGL"/>
    <property type="match status" value="1"/>
</dbReference>
<dbReference type="InterPro" id="IPR006558">
    <property type="entry name" value="LamG-like"/>
</dbReference>
<dbReference type="GO" id="GO:0004553">
    <property type="term" value="F:hydrolase activity, hydrolyzing O-glycosyl compounds"/>
    <property type="evidence" value="ECO:0007669"/>
    <property type="project" value="UniProtKB-ARBA"/>
</dbReference>
<dbReference type="Gene3D" id="2.60.40.740">
    <property type="match status" value="4"/>
</dbReference>
<sequence length="1881" mass="194330">MRHLLLTLLAFLAVLGGARAQTLLRQESFETDGEGTRYTSTTFDRRNESPTPFTAQYFLREDNPVQSATGQQTFGTTASPVTIGNVTGNTGTVPVTPVPASYPAGTFFWACEGARGQGTVLRPAPTVTLNPVTVTGYSSLKVQVALADARGSGSPLAAAQWENDDYVRVQVRQNGTGAWTTVGQFVGDNSAANTPGNLRRDTNLDGISYNESSATLSVSLTDFTFDVSGTATTLEVRVEVDANGGTEELAFDNIRVLGTISATQPPVLANIESSNLTYNEGDPATLITSAVTVGDQDSPTLTGATVSLTTGFITGQDQLLFTNQNGISGSYNPSTGVLTLTGSALLANYQTALRSVRYQNTQTVTAVGGLRLANFQVSDGTNASNTQSRYINVVAQLNAPAALPYVEDFETSGEGLRYASNAWEGSGVCLGFLRVSTNPYACSPVTFGNVSNTSYWYSEGTSNPANPNTVDIGTFVLAPVNASAYRDLRFSIRLATGQALQWENDDYFKVFYRVNNGSWTLFGAFYGNGTPSVPGELQRDLNLDGVADGTGTILGPTMQAIDFIVPAGANEGSAVDFMIEINSDGQEELAFDRISVTGTQIVLPTVTTAAASNVAPTTATLGGNVTADGGGTITERGVVYVQGTGTPTTSNTKLTATGTTGGFTVSATGLTASTQYTVRAYAINSQGTSYGSNVAFTTLAPVSGTTVVTNVACRGGNTGAINLTPTGGVAPYTFNWGGGVTTEDRTNLVAGTYTVTITDVNGNTGTVSATVNQPASGPGGTTVVTNVACFGGNTGAINLTPTGGTGPYTFNWVGGITTEDRTNLTEGTYTVTITDANGCTGTVSATVTQPATAISGTTVVTNVACFGGSTGAINLTPSGGTGPYTFNWGGGVTTEDRTNLVAGTYTVTITDANGCTGTVNATVTQPAAALTVTPNSQTNIACFGGNNGRVQVAVSGGTTPYTYDWTPGNPIGDGTASVSNLSAGTYTVTVTDARGCTATRNFTITQPSALATTGSQTDVTTFGGSNGTATVTVSGGTPSYTYLWSPSPGGGQGTATATGLTARTYTVTATDANSCTIQRSFTITQPTQAPVIFAPANGQTISSTTPTYAGTAVPNATVTVYVDGAALGSTATANASGNWTLTQPTPLSSGSHQVYATAQASGAAVSANSATNTFTVQNPATYTSSTADQPNTGRVAADSQNQEILRVAITIGGGPDLPLNAQSFSFTTNGSTDPADITAARVFYTGTSGTLSTTNQFGSTVANPNGSFTVTGAQQLTTGTNYFFLVYDVAANAATNNLLDATVPSLTISGTAYTPSVTSPTGSRRIIRTERVAGNALRFNGTSNGYVDLGASFPTLGAQYTQELWVKPLAASGNVMRGVLGYDPGNPNNRSPFVAISENNEVQIGFGTGSSLVSYTSPNNTVVQNQWNHVVATFGGGNLRLYVNGVLINTQSTGGATPILTTAPRFVGKLNANTATAYFNGDIDEVAQWNSALTLDDIRLRRHLVLSGVEAGLVSYLQFNEGSGNVLDPVSGASAPLTGTGVARATSTAPVGYGTSARQTINANGTATFAGTNTALNFSSVSGSFDVTVARLDGLPQGTQPSGLAHYYTPAYWIINKYGTGNFGNAAVTYTLGATDISAADAGSPATTLRLLKRASNSDGAFDTPIPAVAASASGTVTFNVTSFSQTVIGTLGTSPLPVELKSFTAERVGEDGLLRWTTAQEKNNAYFEVESSADGQQFRSIGRVTGNGTSTVAREYQLTDRNLSRYGRSVVYYRLRQVDQDGTEHESAIVTLAVPQQELTAEVFPNPAADQLTIRVAGLGAAKVQAQLYDAQGRLVQRLTQAVTNGSDIQASVKELPNGVYTLRLLLPDRVLHRSIVVQH</sequence>
<dbReference type="EMBL" id="RXOF01000013">
    <property type="protein sequence ID" value="RTQ47180.1"/>
    <property type="molecule type" value="Genomic_DNA"/>
</dbReference>
<keyword evidence="8" id="KW-1185">Reference proteome</keyword>
<organism evidence="7 8">
    <name type="scientific">Hymenobacter gummosus</name>
    <dbReference type="NCBI Taxonomy" id="1776032"/>
    <lineage>
        <taxon>Bacteria</taxon>
        <taxon>Pseudomonadati</taxon>
        <taxon>Bacteroidota</taxon>
        <taxon>Cytophagia</taxon>
        <taxon>Cytophagales</taxon>
        <taxon>Hymenobacteraceae</taxon>
        <taxon>Hymenobacter</taxon>
    </lineage>
</organism>
<feature type="signal peptide" evidence="5">
    <location>
        <begin position="1"/>
        <end position="20"/>
    </location>
</feature>
<dbReference type="RefSeq" id="WP_126694979.1">
    <property type="nucleotide sequence ID" value="NZ_RXOF01000013.1"/>
</dbReference>
<comment type="subcellular location">
    <subcellularLocation>
        <location evidence="1">Cell projection</location>
    </subcellularLocation>
</comment>
<dbReference type="Pfam" id="PF13573">
    <property type="entry name" value="SprB"/>
    <property type="match status" value="5"/>
</dbReference>
<dbReference type="CDD" id="cd00110">
    <property type="entry name" value="LamG"/>
    <property type="match status" value="1"/>
</dbReference>
<evidence type="ECO:0000256" key="3">
    <source>
        <dbReference type="ARBA" id="ARBA00023157"/>
    </source>
</evidence>
<feature type="domain" description="Fibronectin type-III" evidence="6">
    <location>
        <begin position="603"/>
        <end position="702"/>
    </location>
</feature>
<dbReference type="InterPro" id="IPR044016">
    <property type="entry name" value="Big_13"/>
</dbReference>
<evidence type="ECO:0000256" key="4">
    <source>
        <dbReference type="ARBA" id="ARBA00023273"/>
    </source>
</evidence>
<dbReference type="InterPro" id="IPR003961">
    <property type="entry name" value="FN3_dom"/>
</dbReference>
<dbReference type="InterPro" id="IPR036116">
    <property type="entry name" value="FN3_sf"/>
</dbReference>
<dbReference type="InterPro" id="IPR025667">
    <property type="entry name" value="SprB_repeat"/>
</dbReference>
<dbReference type="InterPro" id="IPR029456">
    <property type="entry name" value="Sialidase_N"/>
</dbReference>
<dbReference type="GO" id="GO:0005975">
    <property type="term" value="P:carbohydrate metabolic process"/>
    <property type="evidence" value="ECO:0007669"/>
    <property type="project" value="UniProtKB-ARBA"/>
</dbReference>
<proteinExistence type="predicted"/>
<feature type="chain" id="PRO_5018792498" evidence="5">
    <location>
        <begin position="21"/>
        <end position="1881"/>
    </location>
</feature>
<dbReference type="InterPro" id="IPR013320">
    <property type="entry name" value="ConA-like_dom_sf"/>
</dbReference>
<dbReference type="InterPro" id="IPR001791">
    <property type="entry name" value="Laminin_G"/>
</dbReference>
<dbReference type="Proteomes" id="UP000282184">
    <property type="component" value="Unassembled WGS sequence"/>
</dbReference>
<dbReference type="GO" id="GO:0042995">
    <property type="term" value="C:cell projection"/>
    <property type="evidence" value="ECO:0007669"/>
    <property type="project" value="UniProtKB-SubCell"/>
</dbReference>
<dbReference type="NCBIfam" id="TIGR04183">
    <property type="entry name" value="Por_Secre_tail"/>
    <property type="match status" value="1"/>
</dbReference>
<dbReference type="InterPro" id="IPR013783">
    <property type="entry name" value="Ig-like_fold"/>
</dbReference>
<name>A0A3S0JC21_9BACT</name>
<comment type="caution">
    <text evidence="7">The sequence shown here is derived from an EMBL/GenBank/DDBJ whole genome shotgun (WGS) entry which is preliminary data.</text>
</comment>
<dbReference type="OrthoDB" id="9801383at2"/>
<evidence type="ECO:0000313" key="7">
    <source>
        <dbReference type="EMBL" id="RTQ47180.1"/>
    </source>
</evidence>
<dbReference type="Gene3D" id="2.60.40.1290">
    <property type="match status" value="1"/>
</dbReference>
<dbReference type="InterPro" id="IPR026444">
    <property type="entry name" value="Secre_tail"/>
</dbReference>
<evidence type="ECO:0000256" key="1">
    <source>
        <dbReference type="ARBA" id="ARBA00004316"/>
    </source>
</evidence>
<dbReference type="Pfam" id="PF18962">
    <property type="entry name" value="Por_Secre_tail"/>
    <property type="match status" value="1"/>
</dbReference>
<gene>
    <name evidence="7" type="ORF">EJV47_20000</name>
</gene>
<dbReference type="Pfam" id="PF14873">
    <property type="entry name" value="BNR_assoc_N"/>
    <property type="match status" value="1"/>
</dbReference>
<keyword evidence="4" id="KW-0966">Cell projection</keyword>
<evidence type="ECO:0000313" key="8">
    <source>
        <dbReference type="Proteomes" id="UP000282184"/>
    </source>
</evidence>
<dbReference type="SUPFAM" id="SSF49265">
    <property type="entry name" value="Fibronectin type III"/>
    <property type="match status" value="1"/>
</dbReference>
<dbReference type="Pfam" id="PF13385">
    <property type="entry name" value="Laminin_G_3"/>
    <property type="match status" value="1"/>
</dbReference>
<reference evidence="7 8" key="1">
    <citation type="submission" date="2018-12" db="EMBL/GenBank/DDBJ databases">
        <title>Hymenobacter gummosus sp. nov., isolated from a spring.</title>
        <authorList>
            <person name="Nie L."/>
        </authorList>
    </citation>
    <scope>NUCLEOTIDE SEQUENCE [LARGE SCALE GENOMIC DNA]</scope>
    <source>
        <strain evidence="7 8">KCTC 52166</strain>
    </source>
</reference>
<protein>
    <submittedName>
        <fullName evidence="7">T9SS type A sorting domain-containing protein</fullName>
    </submittedName>
</protein>
<dbReference type="PROSITE" id="PS50853">
    <property type="entry name" value="FN3"/>
    <property type="match status" value="1"/>
</dbReference>
<dbReference type="Gene3D" id="2.60.40.10">
    <property type="entry name" value="Immunoglobulins"/>
    <property type="match status" value="2"/>
</dbReference>
<accession>A0A3S0JC21</accession>
<dbReference type="Gene3D" id="2.60.120.200">
    <property type="match status" value="1"/>
</dbReference>
<dbReference type="SUPFAM" id="SSF49899">
    <property type="entry name" value="Concanavalin A-like lectins/glucanases"/>
    <property type="match status" value="1"/>
</dbReference>
<evidence type="ECO:0000259" key="6">
    <source>
        <dbReference type="PROSITE" id="PS50853"/>
    </source>
</evidence>
<evidence type="ECO:0000256" key="2">
    <source>
        <dbReference type="ARBA" id="ARBA00022729"/>
    </source>
</evidence>
<evidence type="ECO:0000256" key="5">
    <source>
        <dbReference type="SAM" id="SignalP"/>
    </source>
</evidence>
<keyword evidence="2 5" id="KW-0732">Signal</keyword>